<evidence type="ECO:0000313" key="5">
    <source>
        <dbReference type="EMBL" id="KRR13482.1"/>
    </source>
</evidence>
<dbReference type="InterPro" id="IPR020449">
    <property type="entry name" value="Tscrpt_reg_AraC-type_HTH"/>
</dbReference>
<dbReference type="PANTHER" id="PTHR46796">
    <property type="entry name" value="HTH-TYPE TRANSCRIPTIONAL ACTIVATOR RHAS-RELATED"/>
    <property type="match status" value="1"/>
</dbReference>
<evidence type="ECO:0000256" key="3">
    <source>
        <dbReference type="ARBA" id="ARBA00023163"/>
    </source>
</evidence>
<comment type="caution">
    <text evidence="5">The sequence shown here is derived from an EMBL/GenBank/DDBJ whole genome shotgun (WGS) entry which is preliminary data.</text>
</comment>
<dbReference type="SUPFAM" id="SSF46689">
    <property type="entry name" value="Homeodomain-like"/>
    <property type="match status" value="1"/>
</dbReference>
<sequence length="344" mass="37918">MGGKSPIPSFHFTTSETDAPFDAWQSLVEILFESHPSKKTSESSTFQADLLAYHFGTFLLCRSIADGGRYRRTTARLAWDDLDHIIISCIQRGRVAWSTPAFRRLRPGDVAVLDLSTPVAFAFEAVEAVHLIVPRAALPASVAPVQPIHGRVLPENTAMGVFVGKVVEALSAAARHFGPSEVIAVGTSIPDLLASCLGPSDVLTSTGPKENRGRRLRRYIEENLHRKDLTSSRLTRELGISRSQLFRQFQATGVEAYIRRRRLRRSLKSLCDPRCADRRIGDIAYNMGFADESHFSRTFRQAFGLSPRAARAAARQADSSAAEGTFRPFSGGTFSDWVVELRAG</sequence>
<keyword evidence="2" id="KW-0238">DNA-binding</keyword>
<dbReference type="InterPro" id="IPR018060">
    <property type="entry name" value="HTH_AraC"/>
</dbReference>
<dbReference type="PRINTS" id="PR00032">
    <property type="entry name" value="HTHARAC"/>
</dbReference>
<dbReference type="OrthoDB" id="7904253at2"/>
<dbReference type="AlphaFoldDB" id="A0A0R3M042"/>
<gene>
    <name evidence="5" type="ORF">CQ12_40605</name>
</gene>
<name>A0A0R3M042_9BRAD</name>
<evidence type="ECO:0000256" key="2">
    <source>
        <dbReference type="ARBA" id="ARBA00023125"/>
    </source>
</evidence>
<dbReference type="EMBL" id="LLXZ01000026">
    <property type="protein sequence ID" value="KRR13482.1"/>
    <property type="molecule type" value="Genomic_DNA"/>
</dbReference>
<reference evidence="5 6" key="1">
    <citation type="submission" date="2014-03" db="EMBL/GenBank/DDBJ databases">
        <title>Bradyrhizobium valentinum sp. nov., isolated from effective nodules of Lupinus mariae-josephae, a lupine endemic of basic-lime soils in Eastern Spain.</title>
        <authorList>
            <person name="Duran D."/>
            <person name="Rey L."/>
            <person name="Navarro A."/>
            <person name="Busquets A."/>
            <person name="Imperial J."/>
            <person name="Ruiz-Argueso T."/>
        </authorList>
    </citation>
    <scope>NUCLEOTIDE SEQUENCE [LARGE SCALE GENOMIC DNA]</scope>
    <source>
        <strain evidence="5 6">PAC68</strain>
    </source>
</reference>
<dbReference type="GO" id="GO:0043565">
    <property type="term" value="F:sequence-specific DNA binding"/>
    <property type="evidence" value="ECO:0007669"/>
    <property type="project" value="InterPro"/>
</dbReference>
<protein>
    <recommendedName>
        <fullName evidence="4">HTH araC/xylS-type domain-containing protein</fullName>
    </recommendedName>
</protein>
<dbReference type="Gene3D" id="1.10.10.60">
    <property type="entry name" value="Homeodomain-like"/>
    <property type="match status" value="1"/>
</dbReference>
<evidence type="ECO:0000259" key="4">
    <source>
        <dbReference type="PROSITE" id="PS01124"/>
    </source>
</evidence>
<dbReference type="InterPro" id="IPR018062">
    <property type="entry name" value="HTH_AraC-typ_CS"/>
</dbReference>
<accession>A0A0R3M042</accession>
<dbReference type="SMART" id="SM00342">
    <property type="entry name" value="HTH_ARAC"/>
    <property type="match status" value="1"/>
</dbReference>
<dbReference type="Pfam" id="PF12833">
    <property type="entry name" value="HTH_18"/>
    <property type="match status" value="1"/>
</dbReference>
<dbReference type="InterPro" id="IPR009057">
    <property type="entry name" value="Homeodomain-like_sf"/>
</dbReference>
<organism evidence="5 6">
    <name type="scientific">Bradyrhizobium jicamae</name>
    <dbReference type="NCBI Taxonomy" id="280332"/>
    <lineage>
        <taxon>Bacteria</taxon>
        <taxon>Pseudomonadati</taxon>
        <taxon>Pseudomonadota</taxon>
        <taxon>Alphaproteobacteria</taxon>
        <taxon>Hyphomicrobiales</taxon>
        <taxon>Nitrobacteraceae</taxon>
        <taxon>Bradyrhizobium</taxon>
    </lineage>
</organism>
<feature type="domain" description="HTH araC/xylS-type" evidence="4">
    <location>
        <begin position="214"/>
        <end position="313"/>
    </location>
</feature>
<dbReference type="GO" id="GO:0003700">
    <property type="term" value="F:DNA-binding transcription factor activity"/>
    <property type="evidence" value="ECO:0007669"/>
    <property type="project" value="InterPro"/>
</dbReference>
<keyword evidence="1" id="KW-0805">Transcription regulation</keyword>
<evidence type="ECO:0000313" key="6">
    <source>
        <dbReference type="Proteomes" id="UP000050863"/>
    </source>
</evidence>
<dbReference type="PROSITE" id="PS00041">
    <property type="entry name" value="HTH_ARAC_FAMILY_1"/>
    <property type="match status" value="1"/>
</dbReference>
<keyword evidence="3" id="KW-0804">Transcription</keyword>
<dbReference type="PANTHER" id="PTHR46796:SF6">
    <property type="entry name" value="ARAC SUBFAMILY"/>
    <property type="match status" value="1"/>
</dbReference>
<dbReference type="Proteomes" id="UP000050863">
    <property type="component" value="Unassembled WGS sequence"/>
</dbReference>
<dbReference type="RefSeq" id="WP_057834172.1">
    <property type="nucleotide sequence ID" value="NZ_LLXZ01000026.1"/>
</dbReference>
<dbReference type="STRING" id="280332.CQ12_40605"/>
<keyword evidence="6" id="KW-1185">Reference proteome</keyword>
<dbReference type="PROSITE" id="PS01124">
    <property type="entry name" value="HTH_ARAC_FAMILY_2"/>
    <property type="match status" value="1"/>
</dbReference>
<evidence type="ECO:0000256" key="1">
    <source>
        <dbReference type="ARBA" id="ARBA00023015"/>
    </source>
</evidence>
<dbReference type="InterPro" id="IPR050204">
    <property type="entry name" value="AraC_XylS_family_regulators"/>
</dbReference>
<proteinExistence type="predicted"/>